<dbReference type="AlphaFoldDB" id="A0A0F9Q8K6"/>
<accession>A0A0F9Q8K6</accession>
<reference evidence="1" key="1">
    <citation type="journal article" date="2015" name="Nature">
        <title>Complex archaea that bridge the gap between prokaryotes and eukaryotes.</title>
        <authorList>
            <person name="Spang A."/>
            <person name="Saw J.H."/>
            <person name="Jorgensen S.L."/>
            <person name="Zaremba-Niedzwiedzka K."/>
            <person name="Martijn J."/>
            <person name="Lind A.E."/>
            <person name="van Eijk R."/>
            <person name="Schleper C."/>
            <person name="Guy L."/>
            <person name="Ettema T.J."/>
        </authorList>
    </citation>
    <scope>NUCLEOTIDE SEQUENCE</scope>
</reference>
<comment type="caution">
    <text evidence="1">The sequence shown here is derived from an EMBL/GenBank/DDBJ whole genome shotgun (WGS) entry which is preliminary data.</text>
</comment>
<gene>
    <name evidence="1" type="ORF">LCGC14_0749850</name>
</gene>
<organism evidence="1">
    <name type="scientific">marine sediment metagenome</name>
    <dbReference type="NCBI Taxonomy" id="412755"/>
    <lineage>
        <taxon>unclassified sequences</taxon>
        <taxon>metagenomes</taxon>
        <taxon>ecological metagenomes</taxon>
    </lineage>
</organism>
<sequence length="200" mass="21911">MDTSITFDDDALAGFLVGIQDQDYEQAFKDAVQVVLNSTKVGYMDEVSPDGESWKLNAEWYSVMKGGSATLTGPLSTKIKGGTFAGKYKFTDPNKKRMKNSLIWEIFTSQKMAVIEYDRGAEDRAEVTQEGGEADLFLSTIDGGSGLILDITIPARPHLGISKTYSRLGGKTDPELIEEIFAGMYDRSLARTVSDVKGLK</sequence>
<dbReference type="EMBL" id="LAZR01001803">
    <property type="protein sequence ID" value="KKN38794.1"/>
    <property type="molecule type" value="Genomic_DNA"/>
</dbReference>
<name>A0A0F9Q8K6_9ZZZZ</name>
<proteinExistence type="predicted"/>
<protein>
    <submittedName>
        <fullName evidence="1">Uncharacterized protein</fullName>
    </submittedName>
</protein>
<evidence type="ECO:0000313" key="1">
    <source>
        <dbReference type="EMBL" id="KKN38794.1"/>
    </source>
</evidence>